<dbReference type="AlphaFoldDB" id="A0A9W6NC31"/>
<gene>
    <name evidence="1" type="ORF">GCM10017653_34330</name>
</gene>
<dbReference type="RefSeq" id="WP_213365150.1">
    <property type="nucleotide sequence ID" value="NZ_BSFM01000014.1"/>
</dbReference>
<protein>
    <submittedName>
        <fullName evidence="1">Uncharacterized protein</fullName>
    </submittedName>
</protein>
<reference evidence="1" key="1">
    <citation type="journal article" date="2014" name="Int. J. Syst. Evol. Microbiol.">
        <title>Complete genome sequence of Corynebacterium casei LMG S-19264T (=DSM 44701T), isolated from a smear-ripened cheese.</title>
        <authorList>
            <consortium name="US DOE Joint Genome Institute (JGI-PGF)"/>
            <person name="Walter F."/>
            <person name="Albersmeier A."/>
            <person name="Kalinowski J."/>
            <person name="Ruckert C."/>
        </authorList>
    </citation>
    <scope>NUCLEOTIDE SEQUENCE</scope>
    <source>
        <strain evidence="1">VKM B-2789</strain>
    </source>
</reference>
<proteinExistence type="predicted"/>
<keyword evidence="2" id="KW-1185">Reference proteome</keyword>
<sequence>MSKEFPVALITMEGGYDALALGLAHARTVHTALAANEDGWLESDDVDAARNVLFHGIAYLEAAAKWALIVGYVLYTGGGHGPDRG</sequence>
<organism evidence="1 2">
    <name type="scientific">Ancylobacter defluvii</name>
    <dbReference type="NCBI Taxonomy" id="1282440"/>
    <lineage>
        <taxon>Bacteria</taxon>
        <taxon>Pseudomonadati</taxon>
        <taxon>Pseudomonadota</taxon>
        <taxon>Alphaproteobacteria</taxon>
        <taxon>Hyphomicrobiales</taxon>
        <taxon>Xanthobacteraceae</taxon>
        <taxon>Ancylobacter</taxon>
    </lineage>
</organism>
<dbReference type="EMBL" id="BSFM01000014">
    <property type="protein sequence ID" value="GLK85363.1"/>
    <property type="molecule type" value="Genomic_DNA"/>
</dbReference>
<dbReference type="Proteomes" id="UP001143330">
    <property type="component" value="Unassembled WGS sequence"/>
</dbReference>
<reference evidence="1" key="2">
    <citation type="submission" date="2023-01" db="EMBL/GenBank/DDBJ databases">
        <authorList>
            <person name="Sun Q."/>
            <person name="Evtushenko L."/>
        </authorList>
    </citation>
    <scope>NUCLEOTIDE SEQUENCE</scope>
    <source>
        <strain evidence="1">VKM B-2789</strain>
    </source>
</reference>
<evidence type="ECO:0000313" key="1">
    <source>
        <dbReference type="EMBL" id="GLK85363.1"/>
    </source>
</evidence>
<accession>A0A9W6NC31</accession>
<name>A0A9W6NC31_9HYPH</name>
<comment type="caution">
    <text evidence="1">The sequence shown here is derived from an EMBL/GenBank/DDBJ whole genome shotgun (WGS) entry which is preliminary data.</text>
</comment>
<evidence type="ECO:0000313" key="2">
    <source>
        <dbReference type="Proteomes" id="UP001143330"/>
    </source>
</evidence>